<dbReference type="AlphaFoldDB" id="A0A3E5EHU8"/>
<accession>A0A3E5EHU8</accession>
<name>A0A3E5EHU8_9FIRM</name>
<evidence type="ECO:0000313" key="2">
    <source>
        <dbReference type="Proteomes" id="UP000260841"/>
    </source>
</evidence>
<dbReference type="RefSeq" id="WP_005336012.1">
    <property type="nucleotide sequence ID" value="NZ_CP102279.1"/>
</dbReference>
<dbReference type="GeneID" id="92863343"/>
<comment type="caution">
    <text evidence="1">The sequence shown here is derived from an EMBL/GenBank/DDBJ whole genome shotgun (WGS) entry which is preliminary data.</text>
</comment>
<dbReference type="EMBL" id="QSVB01000018">
    <property type="protein sequence ID" value="RGN88418.1"/>
    <property type="molecule type" value="Genomic_DNA"/>
</dbReference>
<protein>
    <submittedName>
        <fullName evidence="1">Uncharacterized protein</fullName>
    </submittedName>
</protein>
<evidence type="ECO:0000313" key="1">
    <source>
        <dbReference type="EMBL" id="RGN88418.1"/>
    </source>
</evidence>
<reference evidence="1 2" key="1">
    <citation type="submission" date="2018-08" db="EMBL/GenBank/DDBJ databases">
        <title>A genome reference for cultivated species of the human gut microbiota.</title>
        <authorList>
            <person name="Zou Y."/>
            <person name="Xue W."/>
            <person name="Luo G."/>
        </authorList>
    </citation>
    <scope>NUCLEOTIDE SEQUENCE [LARGE SCALE GENOMIC DNA]</scope>
    <source>
        <strain evidence="1 2">OM03-2</strain>
    </source>
</reference>
<gene>
    <name evidence="1" type="ORF">DXB36_13725</name>
</gene>
<organism evidence="1 2">
    <name type="scientific">Dorea formicigenerans</name>
    <dbReference type="NCBI Taxonomy" id="39486"/>
    <lineage>
        <taxon>Bacteria</taxon>
        <taxon>Bacillati</taxon>
        <taxon>Bacillota</taxon>
        <taxon>Clostridia</taxon>
        <taxon>Lachnospirales</taxon>
        <taxon>Lachnospiraceae</taxon>
        <taxon>Dorea</taxon>
    </lineage>
</organism>
<proteinExistence type="predicted"/>
<sequence>MHADRNGNNKIYVLTWSDIFDEFSLRHDYLMCKLELEKEIWLKKHDSIENVVEDIKENSATLDSALIPKRAQN</sequence>
<dbReference type="Proteomes" id="UP000260841">
    <property type="component" value="Unassembled WGS sequence"/>
</dbReference>